<comment type="caution">
    <text evidence="1">The sequence shown here is derived from an EMBL/GenBank/DDBJ whole genome shotgun (WGS) entry which is preliminary data.</text>
</comment>
<organism evidence="1 2">
    <name type="scientific">Hyalomma asiaticum</name>
    <name type="common">Tick</name>
    <dbReference type="NCBI Taxonomy" id="266040"/>
    <lineage>
        <taxon>Eukaryota</taxon>
        <taxon>Metazoa</taxon>
        <taxon>Ecdysozoa</taxon>
        <taxon>Arthropoda</taxon>
        <taxon>Chelicerata</taxon>
        <taxon>Arachnida</taxon>
        <taxon>Acari</taxon>
        <taxon>Parasitiformes</taxon>
        <taxon>Ixodida</taxon>
        <taxon>Ixodoidea</taxon>
        <taxon>Ixodidae</taxon>
        <taxon>Hyalomminae</taxon>
        <taxon>Hyalomma</taxon>
    </lineage>
</organism>
<dbReference type="EMBL" id="CM023487">
    <property type="protein sequence ID" value="KAH6926472.1"/>
    <property type="molecule type" value="Genomic_DNA"/>
</dbReference>
<sequence length="355" mass="40349">MALLASLLRAFSRVILLAVGSVYSAIMLIEVSLLVFLKGRTVLTPREREEPACLRDPYLGGHDFVSIEDVTLHFVSSGNQEKPLVLLLHGFPDFWYAWKHQILDLKKDFWVVALDLRGYGRSSKPKLVVNYRGQRIVEDVRQLIMSLGKMKANIVGHDWGAVIAWWLATKHGNLVEKLVIINGPHPLALKHQLEHSLSQMLMSWYFVAFQLPWVPEACFCANDLRLLDSLHTAYDEQEREAFKYAFCKPGAFTGPINYYRASFRLECEDALVYRQVGAPTLILWGCKDTALTKDIAALSLRYASSGHVEYFPDAGHWLHREKPKLVNDLIRSFLLSDKETRSCLSLLNHKGIANA</sequence>
<dbReference type="Proteomes" id="UP000821845">
    <property type="component" value="Chromosome 7"/>
</dbReference>
<keyword evidence="2" id="KW-1185">Reference proteome</keyword>
<evidence type="ECO:0000313" key="2">
    <source>
        <dbReference type="Proteomes" id="UP000821845"/>
    </source>
</evidence>
<evidence type="ECO:0000313" key="1">
    <source>
        <dbReference type="EMBL" id="KAH6926472.1"/>
    </source>
</evidence>
<accession>A0ACB7RXD0</accession>
<gene>
    <name evidence="1" type="ORF">HPB50_018732</name>
</gene>
<name>A0ACB7RXD0_HYAAI</name>
<proteinExistence type="predicted"/>
<reference evidence="1" key="1">
    <citation type="submission" date="2020-05" db="EMBL/GenBank/DDBJ databases">
        <title>Large-scale comparative analyses of tick genomes elucidate their genetic diversity and vector capacities.</title>
        <authorList>
            <person name="Jia N."/>
            <person name="Wang J."/>
            <person name="Shi W."/>
            <person name="Du L."/>
            <person name="Sun Y."/>
            <person name="Zhan W."/>
            <person name="Jiang J."/>
            <person name="Wang Q."/>
            <person name="Zhang B."/>
            <person name="Ji P."/>
            <person name="Sakyi L.B."/>
            <person name="Cui X."/>
            <person name="Yuan T."/>
            <person name="Jiang B."/>
            <person name="Yang W."/>
            <person name="Lam T.T.-Y."/>
            <person name="Chang Q."/>
            <person name="Ding S."/>
            <person name="Wang X."/>
            <person name="Zhu J."/>
            <person name="Ruan X."/>
            <person name="Zhao L."/>
            <person name="Wei J."/>
            <person name="Que T."/>
            <person name="Du C."/>
            <person name="Cheng J."/>
            <person name="Dai P."/>
            <person name="Han X."/>
            <person name="Huang E."/>
            <person name="Gao Y."/>
            <person name="Liu J."/>
            <person name="Shao H."/>
            <person name="Ye R."/>
            <person name="Li L."/>
            <person name="Wei W."/>
            <person name="Wang X."/>
            <person name="Wang C."/>
            <person name="Yang T."/>
            <person name="Huo Q."/>
            <person name="Li W."/>
            <person name="Guo W."/>
            <person name="Chen H."/>
            <person name="Zhou L."/>
            <person name="Ni X."/>
            <person name="Tian J."/>
            <person name="Zhou Y."/>
            <person name="Sheng Y."/>
            <person name="Liu T."/>
            <person name="Pan Y."/>
            <person name="Xia L."/>
            <person name="Li J."/>
            <person name="Zhao F."/>
            <person name="Cao W."/>
        </authorList>
    </citation>
    <scope>NUCLEOTIDE SEQUENCE</scope>
    <source>
        <strain evidence="1">Hyas-2018</strain>
    </source>
</reference>
<protein>
    <submittedName>
        <fullName evidence="1">Uncharacterized protein</fullName>
    </submittedName>
</protein>